<evidence type="ECO:0000256" key="1">
    <source>
        <dbReference type="SAM" id="MobiDB-lite"/>
    </source>
</evidence>
<feature type="compositionally biased region" description="Low complexity" evidence="1">
    <location>
        <begin position="25"/>
        <end position="36"/>
    </location>
</feature>
<dbReference type="RefSeq" id="XP_004490174.2">
    <property type="nucleotide sequence ID" value="XM_004490117.3"/>
</dbReference>
<dbReference type="AlphaFoldDB" id="A0A1S2XJ93"/>
<evidence type="ECO:0000313" key="4">
    <source>
        <dbReference type="RefSeq" id="XP_004490174.2"/>
    </source>
</evidence>
<keyword evidence="2" id="KW-0812">Transmembrane</keyword>
<dbReference type="KEGG" id="cam:101506689"/>
<accession>A0A1S2XJ93</accession>
<feature type="compositionally biased region" description="Pro residues" evidence="1">
    <location>
        <begin position="13"/>
        <end position="24"/>
    </location>
</feature>
<dbReference type="Proteomes" id="UP000087171">
    <property type="component" value="Chromosome Ca2"/>
</dbReference>
<feature type="transmembrane region" description="Helical" evidence="2">
    <location>
        <begin position="246"/>
        <end position="268"/>
    </location>
</feature>
<gene>
    <name evidence="4" type="primary">LOC101506689</name>
</gene>
<name>A0A1S2XJ93_CICAR</name>
<reference evidence="3" key="1">
    <citation type="journal article" date="2013" name="Nat. Biotechnol.">
        <title>Draft genome sequence of chickpea (Cicer arietinum) provides a resource for trait improvement.</title>
        <authorList>
            <person name="Varshney R.K."/>
            <person name="Song C."/>
            <person name="Saxena R.K."/>
            <person name="Azam S."/>
            <person name="Yu S."/>
            <person name="Sharpe A.G."/>
            <person name="Cannon S."/>
            <person name="Baek J."/>
            <person name="Rosen B.D."/>
            <person name="Tar'an B."/>
            <person name="Millan T."/>
            <person name="Zhang X."/>
            <person name="Ramsay L.D."/>
            <person name="Iwata A."/>
            <person name="Wang Y."/>
            <person name="Nelson W."/>
            <person name="Farmer A.D."/>
            <person name="Gaur P.M."/>
            <person name="Soderlund C."/>
            <person name="Penmetsa R.V."/>
            <person name="Xu C."/>
            <person name="Bharti A.K."/>
            <person name="He W."/>
            <person name="Winter P."/>
            <person name="Zhao S."/>
            <person name="Hane J.K."/>
            <person name="Carrasquilla-Garcia N."/>
            <person name="Condie J.A."/>
            <person name="Upadhyaya H.D."/>
            <person name="Luo M.C."/>
            <person name="Thudi M."/>
            <person name="Gowda C.L."/>
            <person name="Singh N.P."/>
            <person name="Lichtenzveig J."/>
            <person name="Gali K.K."/>
            <person name="Rubio J."/>
            <person name="Nadarajan N."/>
            <person name="Dolezel J."/>
            <person name="Bansal K.C."/>
            <person name="Xu X."/>
            <person name="Edwards D."/>
            <person name="Zhang G."/>
            <person name="Kahl G."/>
            <person name="Gil J."/>
            <person name="Singh K.B."/>
            <person name="Datta S.K."/>
            <person name="Jackson S.A."/>
            <person name="Wang J."/>
            <person name="Cook D.R."/>
        </authorList>
    </citation>
    <scope>NUCLEOTIDE SEQUENCE [LARGE SCALE GENOMIC DNA]</scope>
    <source>
        <strain evidence="3">cv. CDC Frontier</strain>
    </source>
</reference>
<keyword evidence="3" id="KW-1185">Reference proteome</keyword>
<evidence type="ECO:0000256" key="2">
    <source>
        <dbReference type="SAM" id="Phobius"/>
    </source>
</evidence>
<feature type="region of interest" description="Disordered" evidence="1">
    <location>
        <begin position="1"/>
        <end position="38"/>
    </location>
</feature>
<evidence type="ECO:0000313" key="3">
    <source>
        <dbReference type="Proteomes" id="UP000087171"/>
    </source>
</evidence>
<dbReference type="GeneID" id="101506689"/>
<protein>
    <submittedName>
        <fullName evidence="4">Early nodulin-75-like</fullName>
    </submittedName>
</protein>
<reference evidence="4" key="2">
    <citation type="submission" date="2025-08" db="UniProtKB">
        <authorList>
            <consortium name="RefSeq"/>
        </authorList>
    </citation>
    <scope>IDENTIFICATION</scope>
    <source>
        <tissue evidence="4">Etiolated seedlings</tissue>
    </source>
</reference>
<keyword evidence="2" id="KW-0472">Membrane</keyword>
<dbReference type="PaxDb" id="3827-XP_004490174.1"/>
<organism evidence="3 4">
    <name type="scientific">Cicer arietinum</name>
    <name type="common">Chickpea</name>
    <name type="synonym">Garbanzo</name>
    <dbReference type="NCBI Taxonomy" id="3827"/>
    <lineage>
        <taxon>Eukaryota</taxon>
        <taxon>Viridiplantae</taxon>
        <taxon>Streptophyta</taxon>
        <taxon>Embryophyta</taxon>
        <taxon>Tracheophyta</taxon>
        <taxon>Spermatophyta</taxon>
        <taxon>Magnoliopsida</taxon>
        <taxon>eudicotyledons</taxon>
        <taxon>Gunneridae</taxon>
        <taxon>Pentapetalae</taxon>
        <taxon>rosids</taxon>
        <taxon>fabids</taxon>
        <taxon>Fabales</taxon>
        <taxon>Fabaceae</taxon>
        <taxon>Papilionoideae</taxon>
        <taxon>50 kb inversion clade</taxon>
        <taxon>NPAAA clade</taxon>
        <taxon>Hologalegina</taxon>
        <taxon>IRL clade</taxon>
        <taxon>Cicereae</taxon>
        <taxon>Cicer</taxon>
    </lineage>
</organism>
<dbReference type="OrthoDB" id="10607401at2759"/>
<sequence>MDPQHQELTSRPPKQPPTASPPPQQEESSSDSLLRSWFQEKFPGQELPSYLQPHIETVPPRRQWHEIVPKSKPLPWHKSPERLMLQKLFPHLDSLGMEQRPRNIIPKPRPRPRPRLGVQHEILSLILEPDSPPRPRLQHTIVFEQDSLRPQPRPKQEIVLAPVSHPRPRPQHAVILEEDSLSRQPRPDQELVLAPDKTPMWPPGRRIYLDIPPPPLPSESPSSLPMQIEQAQLPSNPPSKCSPQCWIFTFMFVLIFTGVVLFALVYVFRHHYLHIKS</sequence>
<keyword evidence="2" id="KW-1133">Transmembrane helix</keyword>
<proteinExistence type="predicted"/>